<name>A0ACC3DIA2_9PEZI</name>
<sequence>VLDENGSGQTPDVVDGLDFIIDNHNKRKSEPGFVGSVINMSWGMPGNSSAILNMVQKASAAGIHMVAASGNQGISSCSQTPSNIGGTQGPVISVGSVGFGSDISSFSNTGTCTDVYAAGESIISTWTGGDNVINILDGTSMACPHVAGLVAYLMVEKPELASDVKGMKSFIASSALQHAIAGNAEQGDPMLLANNGITGADVSGLMGVVKTKRGLDIRIDRPSMHKRALNLSGINSAVTEVVDWFR</sequence>
<proteinExistence type="predicted"/>
<protein>
    <submittedName>
        <fullName evidence="1">Uncharacterized protein</fullName>
    </submittedName>
</protein>
<gene>
    <name evidence="1" type="ORF">LTS18_013161</name>
</gene>
<accession>A0ACC3DIA2</accession>
<dbReference type="EMBL" id="JAWDJW010004028">
    <property type="protein sequence ID" value="KAK3076388.1"/>
    <property type="molecule type" value="Genomic_DNA"/>
</dbReference>
<comment type="caution">
    <text evidence="1">The sequence shown here is derived from an EMBL/GenBank/DDBJ whole genome shotgun (WGS) entry which is preliminary data.</text>
</comment>
<organism evidence="1 2">
    <name type="scientific">Coniosporium uncinatum</name>
    <dbReference type="NCBI Taxonomy" id="93489"/>
    <lineage>
        <taxon>Eukaryota</taxon>
        <taxon>Fungi</taxon>
        <taxon>Dikarya</taxon>
        <taxon>Ascomycota</taxon>
        <taxon>Pezizomycotina</taxon>
        <taxon>Dothideomycetes</taxon>
        <taxon>Dothideomycetes incertae sedis</taxon>
        <taxon>Coniosporium</taxon>
    </lineage>
</organism>
<evidence type="ECO:0000313" key="2">
    <source>
        <dbReference type="Proteomes" id="UP001186974"/>
    </source>
</evidence>
<evidence type="ECO:0000313" key="1">
    <source>
        <dbReference type="EMBL" id="KAK3076388.1"/>
    </source>
</evidence>
<reference evidence="1" key="1">
    <citation type="submission" date="2024-09" db="EMBL/GenBank/DDBJ databases">
        <title>Black Yeasts Isolated from many extreme environments.</title>
        <authorList>
            <person name="Coleine C."/>
            <person name="Stajich J.E."/>
            <person name="Selbmann L."/>
        </authorList>
    </citation>
    <scope>NUCLEOTIDE SEQUENCE</scope>
    <source>
        <strain evidence="1">CCFEE 5737</strain>
    </source>
</reference>
<dbReference type="Proteomes" id="UP001186974">
    <property type="component" value="Unassembled WGS sequence"/>
</dbReference>
<feature type="non-terminal residue" evidence="1">
    <location>
        <position position="246"/>
    </location>
</feature>
<feature type="non-terminal residue" evidence="1">
    <location>
        <position position="1"/>
    </location>
</feature>
<keyword evidence="2" id="KW-1185">Reference proteome</keyword>